<name>A0A024TJY5_9STRA</name>
<feature type="compositionally biased region" description="Low complexity" evidence="2">
    <location>
        <begin position="370"/>
        <end position="403"/>
    </location>
</feature>
<feature type="coiled-coil region" evidence="1">
    <location>
        <begin position="879"/>
        <end position="906"/>
    </location>
</feature>
<evidence type="ECO:0000256" key="1">
    <source>
        <dbReference type="SAM" id="Coils"/>
    </source>
</evidence>
<dbReference type="EMBL" id="KI913988">
    <property type="protein sequence ID" value="ETV93891.1"/>
    <property type="molecule type" value="Genomic_DNA"/>
</dbReference>
<feature type="compositionally biased region" description="Basic residues" evidence="2">
    <location>
        <begin position="999"/>
        <end position="1008"/>
    </location>
</feature>
<proteinExistence type="predicted"/>
<dbReference type="VEuPathDB" id="FungiDB:H310_12236"/>
<gene>
    <name evidence="4" type="ORF">H310_12236</name>
</gene>
<feature type="region of interest" description="Disordered" evidence="2">
    <location>
        <begin position="370"/>
        <end position="436"/>
    </location>
</feature>
<accession>A0A024TJY5</accession>
<dbReference type="GeneID" id="20089286"/>
<dbReference type="InterPro" id="IPR001849">
    <property type="entry name" value="PH_domain"/>
</dbReference>
<evidence type="ECO:0000313" key="4">
    <source>
        <dbReference type="EMBL" id="ETV93891.1"/>
    </source>
</evidence>
<evidence type="ECO:0000259" key="3">
    <source>
        <dbReference type="PROSITE" id="PS50003"/>
    </source>
</evidence>
<dbReference type="eggNOG" id="ENOG502QVAN">
    <property type="taxonomic scope" value="Eukaryota"/>
</dbReference>
<feature type="compositionally biased region" description="Polar residues" evidence="2">
    <location>
        <begin position="404"/>
        <end position="416"/>
    </location>
</feature>
<dbReference type="Gene3D" id="2.30.29.30">
    <property type="entry name" value="Pleckstrin-homology domain (PH domain)/Phosphotyrosine-binding domain (PTB)"/>
    <property type="match status" value="1"/>
</dbReference>
<protein>
    <recommendedName>
        <fullName evidence="3">PH domain-containing protein</fullName>
    </recommendedName>
</protein>
<feature type="region of interest" description="Disordered" evidence="2">
    <location>
        <begin position="296"/>
        <end position="330"/>
    </location>
</feature>
<feature type="domain" description="PH" evidence="3">
    <location>
        <begin position="1045"/>
        <end position="1150"/>
    </location>
</feature>
<dbReference type="OrthoDB" id="74979at2759"/>
<dbReference type="RefSeq" id="XP_008877451.1">
    <property type="nucleotide sequence ID" value="XM_008879229.1"/>
</dbReference>
<feature type="region of interest" description="Disordered" evidence="2">
    <location>
        <begin position="980"/>
        <end position="1039"/>
    </location>
</feature>
<dbReference type="SMART" id="SM00233">
    <property type="entry name" value="PH"/>
    <property type="match status" value="1"/>
</dbReference>
<organism evidence="4">
    <name type="scientific">Aphanomyces invadans</name>
    <dbReference type="NCBI Taxonomy" id="157072"/>
    <lineage>
        <taxon>Eukaryota</taxon>
        <taxon>Sar</taxon>
        <taxon>Stramenopiles</taxon>
        <taxon>Oomycota</taxon>
        <taxon>Saprolegniomycetes</taxon>
        <taxon>Saprolegniales</taxon>
        <taxon>Verrucalvaceae</taxon>
        <taxon>Aphanomyces</taxon>
    </lineage>
</organism>
<dbReference type="SUPFAM" id="SSF50729">
    <property type="entry name" value="PH domain-like"/>
    <property type="match status" value="1"/>
</dbReference>
<reference evidence="4" key="1">
    <citation type="submission" date="2013-12" db="EMBL/GenBank/DDBJ databases">
        <title>The Genome Sequence of Aphanomyces invadans NJM9701.</title>
        <authorList>
            <consortium name="The Broad Institute Genomics Platform"/>
            <person name="Russ C."/>
            <person name="Tyler B."/>
            <person name="van West P."/>
            <person name="Dieguez-Uribeondo J."/>
            <person name="Young S.K."/>
            <person name="Zeng Q."/>
            <person name="Gargeya S."/>
            <person name="Fitzgerald M."/>
            <person name="Abouelleil A."/>
            <person name="Alvarado L."/>
            <person name="Chapman S.B."/>
            <person name="Gainer-Dewar J."/>
            <person name="Goldberg J."/>
            <person name="Griggs A."/>
            <person name="Gujja S."/>
            <person name="Hansen M."/>
            <person name="Howarth C."/>
            <person name="Imamovic A."/>
            <person name="Ireland A."/>
            <person name="Larimer J."/>
            <person name="McCowan C."/>
            <person name="Murphy C."/>
            <person name="Pearson M."/>
            <person name="Poon T.W."/>
            <person name="Priest M."/>
            <person name="Roberts A."/>
            <person name="Saif S."/>
            <person name="Shea T."/>
            <person name="Sykes S."/>
            <person name="Wortman J."/>
            <person name="Nusbaum C."/>
            <person name="Birren B."/>
        </authorList>
    </citation>
    <scope>NUCLEOTIDE SEQUENCE [LARGE SCALE GENOMIC DNA]</scope>
    <source>
        <strain evidence="4">NJM9701</strain>
    </source>
</reference>
<sequence>MFGLSSRSKSLQREHSMKGERAFVVQVDVHFFQKCLGVQLAMVPDDAIAPFHLHAQVTRVDRLPNGERSPVDTANLRALVPSLRVTRGMRLSWINTTPLSHVSFDAVLTMLSTASAHPPLVLRFVDCHKGFASDDTLVLPCIPPNLVPSTSVVKVPPLPALPNTPWIPWFAMFAVLFPPGRLGLELASLHPHPTHDCAAALSTQVASLTAHPLGLKTLAARYNAIADEFMHLRPGLAVAAINHVSVAGVAHDVVVQFVQKMPRPLTLHFCVPSEGIGNDAMPQVAVVAIPSDISTTSHDARIHPQSTPPWPHPDSVQISPGKDGVLSSKPAGTAPDVVIAPAARTVVPIASTGGTVAACTTTPAAAATTQSLASTTGASHSAPPPRASVAPLVPSPPGVSSSATTTPLPSKASTDSAAPVAALTKKNSSKRKVVENPKRKDRVVYSWIASTRIEFGTGPFGMKTQEYSGHVFPEFQVEVYEIPSDGALNKLNARAEIPVALGMRLVSIDAQGLQHKSYDDVLSLLRAASRPVVIQFADAAQSTVEDRDYESYLESIKPAASSSWWSSGAAVVQPVQYLVPIPVAFETGPLGLETQDVSEANGNIPLHVQVHSIVQVLESGDFGPVSLYNWAHPAPLRLTQGMRIYKVNDKLMWQSEYSDVLDAIRKAVRPVVVVFVDVDGPQCRDEFNEDDDNNEIDEDEWSPEAQQALYRRHVHLIDQIDMEDAVQDTAQLHWDLHAHHLAQEAALVHAKIHKMHMELAAQAEETAAWHQKITDLHDDQRRYRSIIDDLDSQAAGTAENPLLVRAKRLEERSQKLHDRTKKLKSDHKKLKVRQEALTKERHELDALVDALPEDDVSESRKLAAALFDVDVTLPLHEQLALFQRQLKEVDKEYQQEDRRRKLVQREVQYMRKHIKSLSKAEKKLKKTTKVKSSEIDTRKSNLREKLKLINDQLATAAEAGDNELAAKLTKRRKHLTKELRALQEDDSASAKNAPTASKKQAKRAKKTAPAKAVSTGSTGNDVAIGAMRPRAAPSPTARQPSVKLDFFLEGMLDKHPTISNETDVFTIGWKNFKKAYPRFCIITARGTLAYYRQQGDAEARGELNLADRSMEIQVNGCVFTLCTNTESTKFEARSSGECRKWVDAIKAANYHFVTACSRRQLTK</sequence>
<keyword evidence="1" id="KW-0175">Coiled coil</keyword>
<dbReference type="InterPro" id="IPR011993">
    <property type="entry name" value="PH-like_dom_sf"/>
</dbReference>
<dbReference type="AlphaFoldDB" id="A0A024TJY5"/>
<evidence type="ECO:0000256" key="2">
    <source>
        <dbReference type="SAM" id="MobiDB-lite"/>
    </source>
</evidence>
<dbReference type="PROSITE" id="PS50003">
    <property type="entry name" value="PH_DOMAIN"/>
    <property type="match status" value="1"/>
</dbReference>